<organism evidence="1">
    <name type="scientific">Hexamita inflata</name>
    <dbReference type="NCBI Taxonomy" id="28002"/>
    <lineage>
        <taxon>Eukaryota</taxon>
        <taxon>Metamonada</taxon>
        <taxon>Diplomonadida</taxon>
        <taxon>Hexamitidae</taxon>
        <taxon>Hexamitinae</taxon>
        <taxon>Hexamita</taxon>
    </lineage>
</organism>
<evidence type="ECO:0000313" key="1">
    <source>
        <dbReference type="EMBL" id="CAI9929625.1"/>
    </source>
</evidence>
<keyword evidence="3" id="KW-1185">Reference proteome</keyword>
<protein>
    <submittedName>
        <fullName evidence="1">Ran-interacting Mog1 protein domain-containing protein</fullName>
    </submittedName>
    <submittedName>
        <fullName evidence="2">Ran-interacting_Mog1 protein domain-containing protein</fullName>
    </submittedName>
</protein>
<dbReference type="InterPro" id="IPR007681">
    <property type="entry name" value="Mog1"/>
</dbReference>
<comment type="caution">
    <text evidence="1">The sequence shown here is derived from an EMBL/GenBank/DDBJ whole genome shotgun (WGS) entry which is preliminary data.</text>
</comment>
<dbReference type="Gene3D" id="3.40.1000.10">
    <property type="entry name" value="Mog1/PsbP, alpha/beta/alpha sandwich"/>
    <property type="match status" value="1"/>
</dbReference>
<dbReference type="SUPFAM" id="SSF55724">
    <property type="entry name" value="Mog1p/PsbP-like"/>
    <property type="match status" value="1"/>
</dbReference>
<dbReference type="EMBL" id="CATOUU010000440">
    <property type="protein sequence ID" value="CAI9929625.1"/>
    <property type="molecule type" value="Genomic_DNA"/>
</dbReference>
<reference evidence="1" key="1">
    <citation type="submission" date="2023-06" db="EMBL/GenBank/DDBJ databases">
        <authorList>
            <person name="Kurt Z."/>
        </authorList>
    </citation>
    <scope>NUCLEOTIDE SEQUENCE</scope>
</reference>
<reference evidence="2 3" key="2">
    <citation type="submission" date="2024-07" db="EMBL/GenBank/DDBJ databases">
        <authorList>
            <person name="Akdeniz Z."/>
        </authorList>
    </citation>
    <scope>NUCLEOTIDE SEQUENCE [LARGE SCALE GENOMIC DNA]</scope>
</reference>
<gene>
    <name evidence="2" type="ORF">HINF_LOCUS12739</name>
    <name evidence="1" type="ORF">HINF_LOCUS17270</name>
</gene>
<evidence type="ECO:0000313" key="3">
    <source>
        <dbReference type="Proteomes" id="UP001642409"/>
    </source>
</evidence>
<dbReference type="Proteomes" id="UP001642409">
    <property type="component" value="Unassembled WGS sequence"/>
</dbReference>
<evidence type="ECO:0000313" key="2">
    <source>
        <dbReference type="EMBL" id="CAL5992764.1"/>
    </source>
</evidence>
<dbReference type="InterPro" id="IPR016123">
    <property type="entry name" value="Mog1/PsbP_a/b/a-sand"/>
</dbReference>
<dbReference type="AlphaFoldDB" id="A0AA86P1W5"/>
<proteinExistence type="predicted"/>
<dbReference type="Pfam" id="PF04603">
    <property type="entry name" value="Mog1"/>
    <property type="match status" value="1"/>
</dbReference>
<name>A0AA86P1W5_9EUKA</name>
<accession>A0AA86P1W5</accession>
<sequence>MQFGVVEQPIHKLFGGAMQSHIDASLCDISTVRPLPDTQEQFINRNNGYTLTFDIMYMLDKDIKSSLDTYAHDLTLHPQIKMTLSNIQYNEFKLEYENIALTCQHQTIYQNKVKNNVLSLVLLRLKQYRTDLLIYSLSPNLNDNDTIFKEAVESFLINDFTIFAPELIETQNQVEQ</sequence>
<dbReference type="EMBL" id="CAXDID020000029">
    <property type="protein sequence ID" value="CAL5992764.1"/>
    <property type="molecule type" value="Genomic_DNA"/>
</dbReference>